<evidence type="ECO:0000313" key="1">
    <source>
        <dbReference type="EMBL" id="KZV99714.1"/>
    </source>
</evidence>
<dbReference type="AlphaFoldDB" id="A0A165MT30"/>
<evidence type="ECO:0000313" key="2">
    <source>
        <dbReference type="Proteomes" id="UP000077266"/>
    </source>
</evidence>
<name>A0A165MT30_EXIGL</name>
<protein>
    <recommendedName>
        <fullName evidence="3">SnoaL-like domain-containing protein</fullName>
    </recommendedName>
</protein>
<dbReference type="OrthoDB" id="3758478at2759"/>
<reference evidence="1 2" key="1">
    <citation type="journal article" date="2016" name="Mol. Biol. Evol.">
        <title>Comparative Genomics of Early-Diverging Mushroom-Forming Fungi Provides Insights into the Origins of Lignocellulose Decay Capabilities.</title>
        <authorList>
            <person name="Nagy L.G."/>
            <person name="Riley R."/>
            <person name="Tritt A."/>
            <person name="Adam C."/>
            <person name="Daum C."/>
            <person name="Floudas D."/>
            <person name="Sun H."/>
            <person name="Yadav J.S."/>
            <person name="Pangilinan J."/>
            <person name="Larsson K.H."/>
            <person name="Matsuura K."/>
            <person name="Barry K."/>
            <person name="Labutti K."/>
            <person name="Kuo R."/>
            <person name="Ohm R.A."/>
            <person name="Bhattacharya S.S."/>
            <person name="Shirouzu T."/>
            <person name="Yoshinaga Y."/>
            <person name="Martin F.M."/>
            <person name="Grigoriev I.V."/>
            <person name="Hibbett D.S."/>
        </authorList>
    </citation>
    <scope>NUCLEOTIDE SEQUENCE [LARGE SCALE GENOMIC DNA]</scope>
    <source>
        <strain evidence="1 2">HHB12029</strain>
    </source>
</reference>
<accession>A0A165MT30</accession>
<sequence>MTTQLVQAYLAAARACDDTALAAIVTSDFAMSVLPASLGMPPDAPFEHWKASVQGLKMKLMGGRLGIEVLEQIDAGNKIVLHLRNVDTVSVEGKAFTNEYIVILTTMEESGALKIKHLKEFVDSAFIAGFFGSA</sequence>
<dbReference type="SUPFAM" id="SSF54427">
    <property type="entry name" value="NTF2-like"/>
    <property type="match status" value="1"/>
</dbReference>
<gene>
    <name evidence="1" type="ORF">EXIGLDRAFT_724270</name>
</gene>
<proteinExistence type="predicted"/>
<organism evidence="1 2">
    <name type="scientific">Exidia glandulosa HHB12029</name>
    <dbReference type="NCBI Taxonomy" id="1314781"/>
    <lineage>
        <taxon>Eukaryota</taxon>
        <taxon>Fungi</taxon>
        <taxon>Dikarya</taxon>
        <taxon>Basidiomycota</taxon>
        <taxon>Agaricomycotina</taxon>
        <taxon>Agaricomycetes</taxon>
        <taxon>Auriculariales</taxon>
        <taxon>Exidiaceae</taxon>
        <taxon>Exidia</taxon>
    </lineage>
</organism>
<dbReference type="EMBL" id="KV425907">
    <property type="protein sequence ID" value="KZV99714.1"/>
    <property type="molecule type" value="Genomic_DNA"/>
</dbReference>
<evidence type="ECO:0008006" key="3">
    <source>
        <dbReference type="Google" id="ProtNLM"/>
    </source>
</evidence>
<dbReference type="InterPro" id="IPR032710">
    <property type="entry name" value="NTF2-like_dom_sf"/>
</dbReference>
<keyword evidence="2" id="KW-1185">Reference proteome</keyword>
<dbReference type="Proteomes" id="UP000077266">
    <property type="component" value="Unassembled WGS sequence"/>
</dbReference>
<dbReference type="InParanoid" id="A0A165MT30"/>
<dbReference type="Gene3D" id="3.10.450.50">
    <property type="match status" value="1"/>
</dbReference>